<protein>
    <submittedName>
        <fullName evidence="2">Uncharacterized protein</fullName>
    </submittedName>
</protein>
<feature type="transmembrane region" description="Helical" evidence="1">
    <location>
        <begin position="82"/>
        <end position="102"/>
    </location>
</feature>
<dbReference type="EMBL" id="BAABLO010000001">
    <property type="protein sequence ID" value="GAA4709044.1"/>
    <property type="molecule type" value="Genomic_DNA"/>
</dbReference>
<keyword evidence="1" id="KW-1133">Transmembrane helix</keyword>
<keyword evidence="1" id="KW-0472">Membrane</keyword>
<sequence length="112" mass="12366">MLATQRLQAACVWVALCFVFFLLMFIVPVQGARAPQGYWYQCPSLSTIARLRADPHAEDDRMSGLTTSRAYIACRKGPATRWAAASVLLPTLLCLSGFVSFARADSRARLPQ</sequence>
<organism evidence="2 3">
    <name type="scientific">Pedococcus ginsenosidimutans</name>
    <dbReference type="NCBI Taxonomy" id="490570"/>
    <lineage>
        <taxon>Bacteria</taxon>
        <taxon>Bacillati</taxon>
        <taxon>Actinomycetota</taxon>
        <taxon>Actinomycetes</taxon>
        <taxon>Micrococcales</taxon>
        <taxon>Intrasporangiaceae</taxon>
        <taxon>Pedococcus</taxon>
    </lineage>
</organism>
<comment type="caution">
    <text evidence="2">The sequence shown here is derived from an EMBL/GenBank/DDBJ whole genome shotgun (WGS) entry which is preliminary data.</text>
</comment>
<evidence type="ECO:0000313" key="2">
    <source>
        <dbReference type="EMBL" id="GAA4709044.1"/>
    </source>
</evidence>
<name>A0ABP8XIY9_9MICO</name>
<keyword evidence="1" id="KW-0812">Transmembrane</keyword>
<proteinExistence type="predicted"/>
<keyword evidence="3" id="KW-1185">Reference proteome</keyword>
<evidence type="ECO:0000313" key="3">
    <source>
        <dbReference type="Proteomes" id="UP001500556"/>
    </source>
</evidence>
<evidence type="ECO:0000256" key="1">
    <source>
        <dbReference type="SAM" id="Phobius"/>
    </source>
</evidence>
<accession>A0ABP8XIY9</accession>
<dbReference type="Proteomes" id="UP001500556">
    <property type="component" value="Unassembled WGS sequence"/>
</dbReference>
<gene>
    <name evidence="2" type="ORF">GCM10025782_01360</name>
</gene>
<reference evidence="3" key="1">
    <citation type="journal article" date="2019" name="Int. J. Syst. Evol. Microbiol.">
        <title>The Global Catalogue of Microorganisms (GCM) 10K type strain sequencing project: providing services to taxonomists for standard genome sequencing and annotation.</title>
        <authorList>
            <consortium name="The Broad Institute Genomics Platform"/>
            <consortium name="The Broad Institute Genome Sequencing Center for Infectious Disease"/>
            <person name="Wu L."/>
            <person name="Ma J."/>
        </authorList>
    </citation>
    <scope>NUCLEOTIDE SEQUENCE [LARGE SCALE GENOMIC DNA]</scope>
    <source>
        <strain evidence="3">JCM 18961</strain>
    </source>
</reference>